<dbReference type="GO" id="GO:0016491">
    <property type="term" value="F:oxidoreductase activity"/>
    <property type="evidence" value="ECO:0007669"/>
    <property type="project" value="UniProtKB-KW"/>
</dbReference>
<dbReference type="GO" id="GO:0016020">
    <property type="term" value="C:membrane"/>
    <property type="evidence" value="ECO:0007669"/>
    <property type="project" value="TreeGrafter"/>
</dbReference>
<dbReference type="AlphaFoldDB" id="A0A5A7SHV4"/>
<dbReference type="NCBIfam" id="NF005881">
    <property type="entry name" value="PRK07832.1"/>
    <property type="match status" value="1"/>
</dbReference>
<dbReference type="PRINTS" id="PR00080">
    <property type="entry name" value="SDRFAMILY"/>
</dbReference>
<dbReference type="InterPro" id="IPR036291">
    <property type="entry name" value="NAD(P)-bd_dom_sf"/>
</dbReference>
<dbReference type="CDD" id="cd05233">
    <property type="entry name" value="SDR_c"/>
    <property type="match status" value="1"/>
</dbReference>
<keyword evidence="5" id="KW-1185">Reference proteome</keyword>
<evidence type="ECO:0000313" key="5">
    <source>
        <dbReference type="Proteomes" id="UP000322244"/>
    </source>
</evidence>
<sequence>MSGTLKDKKTLVTGAASGIGRATALAAARDGAQLFLTDINEDGLKETADLAVDVGGTVAYFKALDISDYDAVTEFATEVHSQVESLDVVMNIAGISAWGTVENLEHHHWKSLVDVNLMGPIHVIENFIPPMIKAGKGGNLVNVSSAAGLLALPWHAAYSASKYGLRGVSEVLQFDLKRHHISVHLVVPGAVKTPLVDSFVVVGVDKEDPRVKRYMHEFEKRAISPNTAADAIMKGIEKDRFLVYTSRDIQFGYWWARKFAPPYNWLMQKANDRFSRFLPPA</sequence>
<evidence type="ECO:0000256" key="3">
    <source>
        <dbReference type="RuleBase" id="RU000363"/>
    </source>
</evidence>
<dbReference type="PANTHER" id="PTHR44196:SF1">
    <property type="entry name" value="DEHYDROGENASE_REDUCTASE SDR FAMILY MEMBER 7B"/>
    <property type="match status" value="1"/>
</dbReference>
<dbReference type="EMBL" id="VLNY01000002">
    <property type="protein sequence ID" value="KAA0023801.1"/>
    <property type="molecule type" value="Genomic_DNA"/>
</dbReference>
<dbReference type="RefSeq" id="WP_149428961.1">
    <property type="nucleotide sequence ID" value="NZ_VLNY01000002.1"/>
</dbReference>
<gene>
    <name evidence="4" type="ORF">FOY51_04145</name>
</gene>
<name>A0A5A7SHV4_9NOCA</name>
<reference evidence="4 5" key="1">
    <citation type="submission" date="2019-07" db="EMBL/GenBank/DDBJ databases">
        <title>Rhodococcus cavernicolus sp. nov., isolated from a cave.</title>
        <authorList>
            <person name="Lee S.D."/>
        </authorList>
    </citation>
    <scope>NUCLEOTIDE SEQUENCE [LARGE SCALE GENOMIC DNA]</scope>
    <source>
        <strain evidence="4 5">C1-24</strain>
    </source>
</reference>
<comment type="similarity">
    <text evidence="1 3">Belongs to the short-chain dehydrogenases/reductases (SDR) family.</text>
</comment>
<dbReference type="OrthoDB" id="335726at2"/>
<keyword evidence="2" id="KW-0560">Oxidoreductase</keyword>
<evidence type="ECO:0000313" key="4">
    <source>
        <dbReference type="EMBL" id="KAA0023801.1"/>
    </source>
</evidence>
<accession>A0A5A7SHV4</accession>
<dbReference type="PRINTS" id="PR00081">
    <property type="entry name" value="GDHRDH"/>
</dbReference>
<dbReference type="InterPro" id="IPR020904">
    <property type="entry name" value="Sc_DH/Rdtase_CS"/>
</dbReference>
<organism evidence="4 5">
    <name type="scientific">Antrihabitans cavernicola</name>
    <dbReference type="NCBI Taxonomy" id="2495913"/>
    <lineage>
        <taxon>Bacteria</taxon>
        <taxon>Bacillati</taxon>
        <taxon>Actinomycetota</taxon>
        <taxon>Actinomycetes</taxon>
        <taxon>Mycobacteriales</taxon>
        <taxon>Nocardiaceae</taxon>
        <taxon>Antrihabitans</taxon>
    </lineage>
</organism>
<dbReference type="Pfam" id="PF00106">
    <property type="entry name" value="adh_short"/>
    <property type="match status" value="1"/>
</dbReference>
<evidence type="ECO:0000256" key="1">
    <source>
        <dbReference type="ARBA" id="ARBA00006484"/>
    </source>
</evidence>
<dbReference type="SUPFAM" id="SSF51735">
    <property type="entry name" value="NAD(P)-binding Rossmann-fold domains"/>
    <property type="match status" value="1"/>
</dbReference>
<protein>
    <submittedName>
        <fullName evidence="4">SDR family oxidoreductase</fullName>
    </submittedName>
</protein>
<proteinExistence type="inferred from homology"/>
<dbReference type="InterPro" id="IPR002347">
    <property type="entry name" value="SDR_fam"/>
</dbReference>
<comment type="caution">
    <text evidence="4">The sequence shown here is derived from an EMBL/GenBank/DDBJ whole genome shotgun (WGS) entry which is preliminary data.</text>
</comment>
<dbReference type="Proteomes" id="UP000322244">
    <property type="component" value="Unassembled WGS sequence"/>
</dbReference>
<dbReference type="Gene3D" id="3.40.50.720">
    <property type="entry name" value="NAD(P)-binding Rossmann-like Domain"/>
    <property type="match status" value="1"/>
</dbReference>
<dbReference type="PANTHER" id="PTHR44196">
    <property type="entry name" value="DEHYDROGENASE/REDUCTASE SDR FAMILY MEMBER 7B"/>
    <property type="match status" value="1"/>
</dbReference>
<dbReference type="PROSITE" id="PS00061">
    <property type="entry name" value="ADH_SHORT"/>
    <property type="match status" value="1"/>
</dbReference>
<evidence type="ECO:0000256" key="2">
    <source>
        <dbReference type="ARBA" id="ARBA00023002"/>
    </source>
</evidence>